<name>A0A6M3IMM7_9ZZZZ</name>
<sequence>MMELKKDIGPKRTFMSEDVEHILNQIDKVLEMQRMLLEKILETPPMIVSDFTLREEEILKMSKEKL</sequence>
<evidence type="ECO:0000313" key="1">
    <source>
        <dbReference type="EMBL" id="QJA58703.1"/>
    </source>
</evidence>
<reference evidence="1" key="1">
    <citation type="submission" date="2020-03" db="EMBL/GenBank/DDBJ databases">
        <title>The deep terrestrial virosphere.</title>
        <authorList>
            <person name="Holmfeldt K."/>
            <person name="Nilsson E."/>
            <person name="Simone D."/>
            <person name="Lopez-Fernandez M."/>
            <person name="Wu X."/>
            <person name="de Brujin I."/>
            <person name="Lundin D."/>
            <person name="Andersson A."/>
            <person name="Bertilsson S."/>
            <person name="Dopson M."/>
        </authorList>
    </citation>
    <scope>NUCLEOTIDE SEQUENCE</scope>
    <source>
        <strain evidence="1">MM415B01415</strain>
        <strain evidence="2">MM415B03040</strain>
    </source>
</reference>
<dbReference type="EMBL" id="MT141336">
    <property type="protein sequence ID" value="QJA58703.1"/>
    <property type="molecule type" value="Genomic_DNA"/>
</dbReference>
<organism evidence="1">
    <name type="scientific">viral metagenome</name>
    <dbReference type="NCBI Taxonomy" id="1070528"/>
    <lineage>
        <taxon>unclassified sequences</taxon>
        <taxon>metagenomes</taxon>
        <taxon>organismal metagenomes</taxon>
    </lineage>
</organism>
<protein>
    <submittedName>
        <fullName evidence="1">Uncharacterized protein</fullName>
    </submittedName>
</protein>
<evidence type="ECO:0000313" key="2">
    <source>
        <dbReference type="EMBL" id="QJA87182.1"/>
    </source>
</evidence>
<dbReference type="EMBL" id="MT142686">
    <property type="protein sequence ID" value="QJA87182.1"/>
    <property type="molecule type" value="Genomic_DNA"/>
</dbReference>
<proteinExistence type="predicted"/>
<gene>
    <name evidence="1" type="ORF">MM415B01415_0006</name>
    <name evidence="2" type="ORF">MM415B03040_0020</name>
</gene>
<dbReference type="AlphaFoldDB" id="A0A6M3IMM7"/>
<accession>A0A6M3IMM7</accession>